<sequence>MGTRNSKKKGGISFFFEFFLISPYIDMILKSEGGPYSVFFMFSKNVFTHNRQFFFQFLMPIKLIKWIQKNNENEFYNYDF</sequence>
<dbReference type="AlphaFoldDB" id="A0AAN0W7R8"/>
<organism evidence="1 2">
    <name type="scientific">Bacillus cereus 03BB108</name>
    <dbReference type="NCBI Taxonomy" id="451709"/>
    <lineage>
        <taxon>Bacteria</taxon>
        <taxon>Bacillati</taxon>
        <taxon>Bacillota</taxon>
        <taxon>Bacilli</taxon>
        <taxon>Bacillales</taxon>
        <taxon>Bacillaceae</taxon>
        <taxon>Bacillus</taxon>
        <taxon>Bacillus cereus group</taxon>
    </lineage>
</organism>
<dbReference type="EMBL" id="CP009641">
    <property type="protein sequence ID" value="AJI12129.1"/>
    <property type="molecule type" value="Genomic_DNA"/>
</dbReference>
<name>A0AAN0W7R8_BACCE</name>
<accession>A0AAN0W7R8</accession>
<proteinExistence type="predicted"/>
<evidence type="ECO:0000313" key="2">
    <source>
        <dbReference type="Proteomes" id="UP000031861"/>
    </source>
</evidence>
<dbReference type="Proteomes" id="UP000031861">
    <property type="component" value="Chromosome"/>
</dbReference>
<evidence type="ECO:0000313" key="1">
    <source>
        <dbReference type="EMBL" id="AJI12129.1"/>
    </source>
</evidence>
<reference evidence="1 2" key="1">
    <citation type="journal article" date="2015" name="Genome Announc.">
        <title>Complete genome sequences for 35 biothreat assay-relevant bacillus species.</title>
        <authorList>
            <person name="Johnson S.L."/>
            <person name="Daligault H.E."/>
            <person name="Davenport K.W."/>
            <person name="Jaissle J."/>
            <person name="Frey K.G."/>
            <person name="Ladner J.T."/>
            <person name="Broomall S.M."/>
            <person name="Bishop-Lilly K.A."/>
            <person name="Bruce D.C."/>
            <person name="Gibbons H.S."/>
            <person name="Coyne S.R."/>
            <person name="Lo C.C."/>
            <person name="Meincke L."/>
            <person name="Munk A.C."/>
            <person name="Koroleva G.I."/>
            <person name="Rosenzweig C.N."/>
            <person name="Palacios G.F."/>
            <person name="Redden C.L."/>
            <person name="Minogue T.D."/>
            <person name="Chain P.S."/>
        </authorList>
    </citation>
    <scope>NUCLEOTIDE SEQUENCE [LARGE SCALE GENOMIC DNA]</scope>
    <source>
        <strain evidence="1 2">03BB108</strain>
    </source>
</reference>
<protein>
    <submittedName>
        <fullName evidence="1">Uncharacterized protein</fullName>
    </submittedName>
</protein>
<gene>
    <name evidence="1" type="ORF">AK40_1785</name>
</gene>